<keyword evidence="2" id="KW-1185">Reference proteome</keyword>
<dbReference type="Proteomes" id="UP001309705">
    <property type="component" value="Unassembled WGS sequence"/>
</dbReference>
<dbReference type="EMBL" id="JAYWTM010000025">
    <property type="protein sequence ID" value="MEC5344648.1"/>
    <property type="molecule type" value="Genomic_DNA"/>
</dbReference>
<evidence type="ECO:0000313" key="1">
    <source>
        <dbReference type="EMBL" id="MEC5344648.1"/>
    </source>
</evidence>
<protein>
    <submittedName>
        <fullName evidence="1">Uncharacterized protein</fullName>
    </submittedName>
</protein>
<reference evidence="1 2" key="1">
    <citation type="journal article" date="2017" name="Int. J. Syst. Evol. Microbiol.">
        <title>Brenneria populi subsp. brevivirga subsp. nov. isolated from symptomatic bark of Populus x euramericana canker, and description of Brenneria populi subsp. populi subsp. nov.</title>
        <authorList>
            <person name="Zheng M.H."/>
            <person name="Piao C.G."/>
            <person name="Xue H."/>
            <person name="Guo M.W."/>
            <person name="Li Y."/>
        </authorList>
    </citation>
    <scope>NUCLEOTIDE SEQUENCE [LARGE SCALE GENOMIC DNA]</scope>
    <source>
        <strain evidence="1 2">D9-5</strain>
    </source>
</reference>
<proteinExistence type="predicted"/>
<sequence>MMKAIPNINQQLADLHLAMASLRAINATVQSVMICGKQPVIRIARNGHCEKLIEKGQANYIHVGCGSTGLFRQGVFEQYGCRIIWSESLLH</sequence>
<gene>
    <name evidence="1" type="ORF">VSX58_18815</name>
</gene>
<accession>A0ABU6JV46</accession>
<evidence type="ECO:0000313" key="2">
    <source>
        <dbReference type="Proteomes" id="UP001309705"/>
    </source>
</evidence>
<organism evidence="1 2">
    <name type="scientific">Brenneria populi</name>
    <dbReference type="NCBI Taxonomy" id="1505588"/>
    <lineage>
        <taxon>Bacteria</taxon>
        <taxon>Pseudomonadati</taxon>
        <taxon>Pseudomonadota</taxon>
        <taxon>Gammaproteobacteria</taxon>
        <taxon>Enterobacterales</taxon>
        <taxon>Pectobacteriaceae</taxon>
        <taxon>Brenneria</taxon>
    </lineage>
</organism>
<dbReference type="RefSeq" id="WP_319606019.1">
    <property type="nucleotide sequence ID" value="NZ_JAYWTM010000025.1"/>
</dbReference>
<comment type="caution">
    <text evidence="1">The sequence shown here is derived from an EMBL/GenBank/DDBJ whole genome shotgun (WGS) entry which is preliminary data.</text>
</comment>
<name>A0ABU6JV46_9GAMM</name>